<feature type="region of interest" description="Disordered" evidence="1">
    <location>
        <begin position="329"/>
        <end position="356"/>
    </location>
</feature>
<dbReference type="AlphaFoldDB" id="A0A9W7G5U4"/>
<feature type="compositionally biased region" description="Acidic residues" evidence="1">
    <location>
        <begin position="20"/>
        <end position="33"/>
    </location>
</feature>
<comment type="caution">
    <text evidence="2">The sequence shown here is derived from an EMBL/GenBank/DDBJ whole genome shotgun (WGS) entry which is preliminary data.</text>
</comment>
<name>A0A9W7G5U4_9STRA</name>
<feature type="region of interest" description="Disordered" evidence="1">
    <location>
        <begin position="1"/>
        <end position="73"/>
    </location>
</feature>
<sequence length="464" mass="51540">MPKTVPQTVDILDKIRDENPEGEDDDYSSEEEEPKLIPSASSETKGSPKSLKRGAVNDSSGDEKGTDYKRLKHDQIPAGLPKIGTIISKEMVVVKYGFAAKTLPILLDSVVTTIPAFNQETDSNYEQWITTARMAFDGSSLPHQHLLTTDCSESSDQIQRMLGAKLMQTNKLPMFLGHDLDGTYTSDCRVILSNLKTNLESMMVSHDSIEKWQKVCNRLEIGQDSPVPGLGPMNSVHDIASSIQYISRQLAAAHGGTHRGLEESEKIIILARAMGSIAAEHDKSNFKRTKQRSNNDFNGVVQWWAQDFDAVKVTAKVSALKASRAASAAVNAVQQQPRPQQNSRGRGGGKQPSAFGLRPKSILVPVLRSDRRKFYRHLEGLSDFIDRPLKYSEKDEKARGDQFVTEMKKWLALPDNRSLQTTTREDLHNNHYRDPIERTGEQSGNHLEDVEVGNGATGFSWDGP</sequence>
<gene>
    <name evidence="2" type="ORF">TrRE_jg3664</name>
</gene>
<feature type="region of interest" description="Disordered" evidence="1">
    <location>
        <begin position="434"/>
        <end position="464"/>
    </location>
</feature>
<evidence type="ECO:0000313" key="2">
    <source>
        <dbReference type="EMBL" id="GMI34667.1"/>
    </source>
</evidence>
<evidence type="ECO:0000313" key="3">
    <source>
        <dbReference type="Proteomes" id="UP001165082"/>
    </source>
</evidence>
<protein>
    <submittedName>
        <fullName evidence="2">Uncharacterized protein</fullName>
    </submittedName>
</protein>
<feature type="compositionally biased region" description="Basic and acidic residues" evidence="1">
    <location>
        <begin position="61"/>
        <end position="73"/>
    </location>
</feature>
<dbReference type="EMBL" id="BRXZ01007828">
    <property type="protein sequence ID" value="GMI34667.1"/>
    <property type="molecule type" value="Genomic_DNA"/>
</dbReference>
<reference evidence="2" key="1">
    <citation type="submission" date="2022-07" db="EMBL/GenBank/DDBJ databases">
        <title>Genome analysis of Parmales, a sister group of diatoms, reveals the evolutionary specialization of diatoms from phago-mixotrophs to photoautotrophs.</title>
        <authorList>
            <person name="Ban H."/>
            <person name="Sato S."/>
            <person name="Yoshikawa S."/>
            <person name="Kazumasa Y."/>
            <person name="Nakamura Y."/>
            <person name="Ichinomiya M."/>
            <person name="Saitoh K."/>
            <person name="Sato N."/>
            <person name="Blanc-Mathieu R."/>
            <person name="Endo H."/>
            <person name="Kuwata A."/>
            <person name="Ogata H."/>
        </authorList>
    </citation>
    <scope>NUCLEOTIDE SEQUENCE</scope>
</reference>
<dbReference type="Proteomes" id="UP001165082">
    <property type="component" value="Unassembled WGS sequence"/>
</dbReference>
<keyword evidence="3" id="KW-1185">Reference proteome</keyword>
<evidence type="ECO:0000256" key="1">
    <source>
        <dbReference type="SAM" id="MobiDB-lite"/>
    </source>
</evidence>
<accession>A0A9W7G5U4</accession>
<organism evidence="2 3">
    <name type="scientific">Triparma retinervis</name>
    <dbReference type="NCBI Taxonomy" id="2557542"/>
    <lineage>
        <taxon>Eukaryota</taxon>
        <taxon>Sar</taxon>
        <taxon>Stramenopiles</taxon>
        <taxon>Ochrophyta</taxon>
        <taxon>Bolidophyceae</taxon>
        <taxon>Parmales</taxon>
        <taxon>Triparmaceae</taxon>
        <taxon>Triparma</taxon>
    </lineage>
</organism>
<proteinExistence type="predicted"/>